<sequence length="64" mass="6947">MPTKDSEKTYESKATTMAKASVPTQPVSVGDSDNRYYTCVCKLCICGGAVDYPGDICDICSKYH</sequence>
<dbReference type="EMBL" id="MU853415">
    <property type="protein sequence ID" value="KAK4132772.1"/>
    <property type="molecule type" value="Genomic_DNA"/>
</dbReference>
<evidence type="ECO:0000313" key="1">
    <source>
        <dbReference type="EMBL" id="KAK4132772.1"/>
    </source>
</evidence>
<dbReference type="AlphaFoldDB" id="A0AAN6ZC29"/>
<name>A0AAN6ZC29_9PEZI</name>
<keyword evidence="2" id="KW-1185">Reference proteome</keyword>
<organism evidence="1 2">
    <name type="scientific">Trichocladium antarcticum</name>
    <dbReference type="NCBI Taxonomy" id="1450529"/>
    <lineage>
        <taxon>Eukaryota</taxon>
        <taxon>Fungi</taxon>
        <taxon>Dikarya</taxon>
        <taxon>Ascomycota</taxon>
        <taxon>Pezizomycotina</taxon>
        <taxon>Sordariomycetes</taxon>
        <taxon>Sordariomycetidae</taxon>
        <taxon>Sordariales</taxon>
        <taxon>Chaetomiaceae</taxon>
        <taxon>Trichocladium</taxon>
    </lineage>
</organism>
<reference evidence="1" key="1">
    <citation type="journal article" date="2023" name="Mol. Phylogenet. Evol.">
        <title>Genome-scale phylogeny and comparative genomics of the fungal order Sordariales.</title>
        <authorList>
            <person name="Hensen N."/>
            <person name="Bonometti L."/>
            <person name="Westerberg I."/>
            <person name="Brannstrom I.O."/>
            <person name="Guillou S."/>
            <person name="Cros-Aarteil S."/>
            <person name="Calhoun S."/>
            <person name="Haridas S."/>
            <person name="Kuo A."/>
            <person name="Mondo S."/>
            <person name="Pangilinan J."/>
            <person name="Riley R."/>
            <person name="LaButti K."/>
            <person name="Andreopoulos B."/>
            <person name="Lipzen A."/>
            <person name="Chen C."/>
            <person name="Yan M."/>
            <person name="Daum C."/>
            <person name="Ng V."/>
            <person name="Clum A."/>
            <person name="Steindorff A."/>
            <person name="Ohm R.A."/>
            <person name="Martin F."/>
            <person name="Silar P."/>
            <person name="Natvig D.O."/>
            <person name="Lalanne C."/>
            <person name="Gautier V."/>
            <person name="Ament-Velasquez S.L."/>
            <person name="Kruys A."/>
            <person name="Hutchinson M.I."/>
            <person name="Powell A.J."/>
            <person name="Barry K."/>
            <person name="Miller A.N."/>
            <person name="Grigoriev I.V."/>
            <person name="Debuchy R."/>
            <person name="Gladieux P."/>
            <person name="Hiltunen Thoren M."/>
            <person name="Johannesson H."/>
        </authorList>
    </citation>
    <scope>NUCLEOTIDE SEQUENCE</scope>
    <source>
        <strain evidence="1">CBS 123565</strain>
    </source>
</reference>
<dbReference type="Proteomes" id="UP001304895">
    <property type="component" value="Unassembled WGS sequence"/>
</dbReference>
<protein>
    <submittedName>
        <fullName evidence="1">Uncharacterized protein</fullName>
    </submittedName>
</protein>
<evidence type="ECO:0000313" key="2">
    <source>
        <dbReference type="Proteomes" id="UP001304895"/>
    </source>
</evidence>
<gene>
    <name evidence="1" type="ORF">BT67DRAFT_443458</name>
</gene>
<proteinExistence type="predicted"/>
<comment type="caution">
    <text evidence="1">The sequence shown here is derived from an EMBL/GenBank/DDBJ whole genome shotgun (WGS) entry which is preliminary data.</text>
</comment>
<reference evidence="1" key="2">
    <citation type="submission" date="2023-05" db="EMBL/GenBank/DDBJ databases">
        <authorList>
            <consortium name="Lawrence Berkeley National Laboratory"/>
            <person name="Steindorff A."/>
            <person name="Hensen N."/>
            <person name="Bonometti L."/>
            <person name="Westerberg I."/>
            <person name="Brannstrom I.O."/>
            <person name="Guillou S."/>
            <person name="Cros-Aarteil S."/>
            <person name="Calhoun S."/>
            <person name="Haridas S."/>
            <person name="Kuo A."/>
            <person name="Mondo S."/>
            <person name="Pangilinan J."/>
            <person name="Riley R."/>
            <person name="Labutti K."/>
            <person name="Andreopoulos B."/>
            <person name="Lipzen A."/>
            <person name="Chen C."/>
            <person name="Yanf M."/>
            <person name="Daum C."/>
            <person name="Ng V."/>
            <person name="Clum A."/>
            <person name="Ohm R."/>
            <person name="Martin F."/>
            <person name="Silar P."/>
            <person name="Natvig D."/>
            <person name="Lalanne C."/>
            <person name="Gautier V."/>
            <person name="Ament-Velasquez S.L."/>
            <person name="Kruys A."/>
            <person name="Hutchinson M.I."/>
            <person name="Powell A.J."/>
            <person name="Barry K."/>
            <person name="Miller A.N."/>
            <person name="Grigoriev I.V."/>
            <person name="Debuchy R."/>
            <person name="Gladieux P."/>
            <person name="Thoren M.H."/>
            <person name="Johannesson H."/>
        </authorList>
    </citation>
    <scope>NUCLEOTIDE SEQUENCE</scope>
    <source>
        <strain evidence="1">CBS 123565</strain>
    </source>
</reference>
<accession>A0AAN6ZC29</accession>